<accession>A0ABV0NFR3</accession>
<organism evidence="1 2">
    <name type="scientific">Goodea atripinnis</name>
    <dbReference type="NCBI Taxonomy" id="208336"/>
    <lineage>
        <taxon>Eukaryota</taxon>
        <taxon>Metazoa</taxon>
        <taxon>Chordata</taxon>
        <taxon>Craniata</taxon>
        <taxon>Vertebrata</taxon>
        <taxon>Euteleostomi</taxon>
        <taxon>Actinopterygii</taxon>
        <taxon>Neopterygii</taxon>
        <taxon>Teleostei</taxon>
        <taxon>Neoteleostei</taxon>
        <taxon>Acanthomorphata</taxon>
        <taxon>Ovalentaria</taxon>
        <taxon>Atherinomorphae</taxon>
        <taxon>Cyprinodontiformes</taxon>
        <taxon>Goodeidae</taxon>
        <taxon>Goodea</taxon>
    </lineage>
</organism>
<proteinExistence type="predicted"/>
<dbReference type="Proteomes" id="UP001476798">
    <property type="component" value="Unassembled WGS sequence"/>
</dbReference>
<evidence type="ECO:0000313" key="2">
    <source>
        <dbReference type="Proteomes" id="UP001476798"/>
    </source>
</evidence>
<protein>
    <submittedName>
        <fullName evidence="1">Uncharacterized protein</fullName>
    </submittedName>
</protein>
<gene>
    <name evidence="1" type="ORF">GOODEAATRI_033272</name>
</gene>
<evidence type="ECO:0000313" key="1">
    <source>
        <dbReference type="EMBL" id="MEQ2170224.1"/>
    </source>
</evidence>
<name>A0ABV0NFR3_9TELE</name>
<keyword evidence="2" id="KW-1185">Reference proteome</keyword>
<comment type="caution">
    <text evidence="1">The sequence shown here is derived from an EMBL/GenBank/DDBJ whole genome shotgun (WGS) entry which is preliminary data.</text>
</comment>
<reference evidence="1 2" key="1">
    <citation type="submission" date="2021-06" db="EMBL/GenBank/DDBJ databases">
        <authorList>
            <person name="Palmer J.M."/>
        </authorList>
    </citation>
    <scope>NUCLEOTIDE SEQUENCE [LARGE SCALE GENOMIC DNA]</scope>
    <source>
        <strain evidence="1 2">GA_2019</strain>
        <tissue evidence="1">Muscle</tissue>
    </source>
</reference>
<dbReference type="EMBL" id="JAHRIO010036751">
    <property type="protein sequence ID" value="MEQ2170224.1"/>
    <property type="molecule type" value="Genomic_DNA"/>
</dbReference>
<sequence>MFSTVPSTQNPSGFIAPLSSKRKIHTVGTTHCLNIRHPGGNNGREICSTWSRCSCIPASFGKGNPSFPRCQNHQPHVPVSDVPMKMEMFTELSSQEHLEFVKKVQTRHTSAAHTFKSFRSSGQVSFLEPGCRG</sequence>